<proteinExistence type="predicted"/>
<comment type="caution">
    <text evidence="2">The sequence shown here is derived from an EMBL/GenBank/DDBJ whole genome shotgun (WGS) entry which is preliminary data.</text>
</comment>
<keyword evidence="2" id="KW-0255">Endonuclease</keyword>
<evidence type="ECO:0000259" key="1">
    <source>
        <dbReference type="Pfam" id="PF13391"/>
    </source>
</evidence>
<accession>A0A6V8KT70</accession>
<keyword evidence="3" id="KW-1185">Reference proteome</keyword>
<evidence type="ECO:0000313" key="3">
    <source>
        <dbReference type="Proteomes" id="UP000482800"/>
    </source>
</evidence>
<name>A0A6V8KT70_9ACTN</name>
<sequence>MGGSGDLDAQLRAAMFAHLARVSAAHPDGVPSDVINSFRFADAPMRLIVQPGIRKPAQLDAALTIRTTWTPPGAAAPYADEVGPDGSLRYKWRGTDPNHPDNRALREAMRRQAPLAYFYPVARGVYQAIYPVYLVDEDQSAHEFGVDLGQYPNDEDDSAETPLDRRYTRRLTLQRLHQVLFRPKVLRAYESRCALCRLRHAPLLDAAHILPDHHPHGEPVVPNGLAMCKIHHAAYDADIIGIRPDRVVEVRQDILTEIDGPMLRHGLQEMHGAKMFLPRSGRDHPDPERLEERYVQFRAA</sequence>
<dbReference type="Proteomes" id="UP000482800">
    <property type="component" value="Unassembled WGS sequence"/>
</dbReference>
<dbReference type="InterPro" id="IPR003615">
    <property type="entry name" value="HNH_nuc"/>
</dbReference>
<keyword evidence="2" id="KW-0540">Nuclease</keyword>
<evidence type="ECO:0000313" key="2">
    <source>
        <dbReference type="EMBL" id="GFJ85017.1"/>
    </source>
</evidence>
<dbReference type="AlphaFoldDB" id="A0A6V8KT70"/>
<protein>
    <submittedName>
        <fullName evidence="2">HNH endonuclease</fullName>
    </submittedName>
</protein>
<organism evidence="2 3">
    <name type="scientific">Phytohabitans houttuyneae</name>
    <dbReference type="NCBI Taxonomy" id="1076126"/>
    <lineage>
        <taxon>Bacteria</taxon>
        <taxon>Bacillati</taxon>
        <taxon>Actinomycetota</taxon>
        <taxon>Actinomycetes</taxon>
        <taxon>Micromonosporales</taxon>
        <taxon>Micromonosporaceae</taxon>
    </lineage>
</organism>
<gene>
    <name evidence="2" type="ORF">Phou_091970</name>
</gene>
<reference evidence="2 3" key="2">
    <citation type="submission" date="2020-03" db="EMBL/GenBank/DDBJ databases">
        <authorList>
            <person name="Ichikawa N."/>
            <person name="Kimura A."/>
            <person name="Kitahashi Y."/>
            <person name="Uohara A."/>
        </authorList>
    </citation>
    <scope>NUCLEOTIDE SEQUENCE [LARGE SCALE GENOMIC DNA]</scope>
    <source>
        <strain evidence="2 3">NBRC 108639</strain>
    </source>
</reference>
<feature type="domain" description="HNH nuclease" evidence="1">
    <location>
        <begin position="193"/>
        <end position="242"/>
    </location>
</feature>
<keyword evidence="2" id="KW-0378">Hydrolase</keyword>
<dbReference type="RefSeq" id="WP_218579587.1">
    <property type="nucleotide sequence ID" value="NZ_BAABGO010000014.1"/>
</dbReference>
<dbReference type="EMBL" id="BLPF01000004">
    <property type="protein sequence ID" value="GFJ85017.1"/>
    <property type="molecule type" value="Genomic_DNA"/>
</dbReference>
<reference evidence="2 3" key="1">
    <citation type="submission" date="2020-03" db="EMBL/GenBank/DDBJ databases">
        <title>Whole genome shotgun sequence of Phytohabitans houttuyneae NBRC 108639.</title>
        <authorList>
            <person name="Komaki H."/>
            <person name="Tamura T."/>
        </authorList>
    </citation>
    <scope>NUCLEOTIDE SEQUENCE [LARGE SCALE GENOMIC DNA]</scope>
    <source>
        <strain evidence="2 3">NBRC 108639</strain>
    </source>
</reference>
<dbReference type="GO" id="GO:0004519">
    <property type="term" value="F:endonuclease activity"/>
    <property type="evidence" value="ECO:0007669"/>
    <property type="project" value="UniProtKB-KW"/>
</dbReference>
<dbReference type="Pfam" id="PF13391">
    <property type="entry name" value="HNH_2"/>
    <property type="match status" value="1"/>
</dbReference>